<dbReference type="PROSITE" id="PS00041">
    <property type="entry name" value="HTH_ARAC_FAMILY_1"/>
    <property type="match status" value="1"/>
</dbReference>
<evidence type="ECO:0000256" key="3">
    <source>
        <dbReference type="ARBA" id="ARBA00023163"/>
    </source>
</evidence>
<dbReference type="PANTHER" id="PTHR11019:SF199">
    <property type="entry name" value="HTH-TYPE TRANSCRIPTIONAL REGULATOR NIMR"/>
    <property type="match status" value="1"/>
</dbReference>
<protein>
    <submittedName>
        <fullName evidence="5">AraC-like DNA-binding protein/quercetin dioxygenase-like cupin family protein</fullName>
    </submittedName>
</protein>
<dbReference type="InterPro" id="IPR009057">
    <property type="entry name" value="Homeodomain-like_sf"/>
</dbReference>
<comment type="caution">
    <text evidence="5">The sequence shown here is derived from an EMBL/GenBank/DDBJ whole genome shotgun (WGS) entry which is preliminary data.</text>
</comment>
<dbReference type="InterPro" id="IPR018062">
    <property type="entry name" value="HTH_AraC-typ_CS"/>
</dbReference>
<evidence type="ECO:0000256" key="1">
    <source>
        <dbReference type="ARBA" id="ARBA00023015"/>
    </source>
</evidence>
<name>A0ABU0TQ23_MICTR</name>
<evidence type="ECO:0000313" key="5">
    <source>
        <dbReference type="EMBL" id="MDQ1121771.1"/>
    </source>
</evidence>
<keyword evidence="6" id="KW-1185">Reference proteome</keyword>
<dbReference type="Pfam" id="PF12833">
    <property type="entry name" value="HTH_18"/>
    <property type="match status" value="1"/>
</dbReference>
<gene>
    <name evidence="5" type="ORF">QE412_000344</name>
</gene>
<dbReference type="InterPro" id="IPR011051">
    <property type="entry name" value="RmlC_Cupin_sf"/>
</dbReference>
<dbReference type="InterPro" id="IPR018060">
    <property type="entry name" value="HTH_AraC"/>
</dbReference>
<proteinExistence type="predicted"/>
<keyword evidence="3" id="KW-0804">Transcription</keyword>
<dbReference type="Gene3D" id="2.60.120.10">
    <property type="entry name" value="Jelly Rolls"/>
    <property type="match status" value="1"/>
</dbReference>
<dbReference type="SMART" id="SM00342">
    <property type="entry name" value="HTH_ARAC"/>
    <property type="match status" value="1"/>
</dbReference>
<dbReference type="Gene3D" id="1.10.10.60">
    <property type="entry name" value="Homeodomain-like"/>
    <property type="match status" value="2"/>
</dbReference>
<dbReference type="Proteomes" id="UP001226691">
    <property type="component" value="Unassembled WGS sequence"/>
</dbReference>
<dbReference type="SUPFAM" id="SSF51182">
    <property type="entry name" value="RmlC-like cupins"/>
    <property type="match status" value="1"/>
</dbReference>
<dbReference type="SUPFAM" id="SSF46689">
    <property type="entry name" value="Homeodomain-like"/>
    <property type="match status" value="1"/>
</dbReference>
<keyword evidence="2" id="KW-0238">DNA-binding</keyword>
<keyword evidence="1" id="KW-0805">Transcription regulation</keyword>
<dbReference type="EMBL" id="JAUTBF010000001">
    <property type="protein sequence ID" value="MDQ1121771.1"/>
    <property type="molecule type" value="Genomic_DNA"/>
</dbReference>
<evidence type="ECO:0000259" key="4">
    <source>
        <dbReference type="PROSITE" id="PS01124"/>
    </source>
</evidence>
<dbReference type="PANTHER" id="PTHR11019">
    <property type="entry name" value="HTH-TYPE TRANSCRIPTIONAL REGULATOR NIMR"/>
    <property type="match status" value="1"/>
</dbReference>
<organism evidence="5 6">
    <name type="scientific">Microbacterium trichothecenolyticum</name>
    <name type="common">Aureobacterium trichothecenolyticum</name>
    <dbReference type="NCBI Taxonomy" id="69370"/>
    <lineage>
        <taxon>Bacteria</taxon>
        <taxon>Bacillati</taxon>
        <taxon>Actinomycetota</taxon>
        <taxon>Actinomycetes</taxon>
        <taxon>Micrococcales</taxon>
        <taxon>Microbacteriaceae</taxon>
        <taxon>Microbacterium</taxon>
    </lineage>
</organism>
<dbReference type="PROSITE" id="PS01124">
    <property type="entry name" value="HTH_ARAC_FAMILY_2"/>
    <property type="match status" value="1"/>
</dbReference>
<feature type="domain" description="HTH araC/xylS-type" evidence="4">
    <location>
        <begin position="175"/>
        <end position="272"/>
    </location>
</feature>
<evidence type="ECO:0000313" key="6">
    <source>
        <dbReference type="Proteomes" id="UP001226691"/>
    </source>
</evidence>
<dbReference type="InterPro" id="IPR014710">
    <property type="entry name" value="RmlC-like_jellyroll"/>
</dbReference>
<sequence length="276" mass="30215">MLIEDTVMSRGEHPSLVDASGLASYGRERTFAEFAVTSTFVDGGRGFDLHGHEEDQLAWMASGSVEVSVGTDRWHLRRDHAAWIPTGVLHEMRFTEPGELVSAYIDQRHRPSPTGWSRARVLSLDPLGGALLRYLAAEGRSEVRRQESFALLSKLVAEAPVSREVVALPQDPRARAIAVALLAAPDDDRDLEQWAAEVGVSAKTIARAFLSDTGCTFREWRVRARLHVAVGLLVQGEPVHAVALAVGYDSVSSFISAFRLRLGMTPAAYAGHHRRA</sequence>
<reference evidence="5 6" key="1">
    <citation type="submission" date="2023-07" db="EMBL/GenBank/DDBJ databases">
        <title>Functional and genomic diversity of the sorghum phyllosphere microbiome.</title>
        <authorList>
            <person name="Shade A."/>
        </authorList>
    </citation>
    <scope>NUCLEOTIDE SEQUENCE [LARGE SCALE GENOMIC DNA]</scope>
    <source>
        <strain evidence="5 6">SORGH_AS_1207</strain>
    </source>
</reference>
<accession>A0ABU0TQ23</accession>
<evidence type="ECO:0000256" key="2">
    <source>
        <dbReference type="ARBA" id="ARBA00023125"/>
    </source>
</evidence>